<dbReference type="eggNOG" id="ENOG5032MEZ">
    <property type="taxonomic scope" value="Bacteria"/>
</dbReference>
<sequence length="110" mass="12548">MKRISQLLARRRRGVILPTSLVLAALLLSLLALTVAQGTNRVQAWHELILNQQFQGAFLIAKQEVEAGRPTGTVRFNDWQSAEWELKQDRIYITLHPSNHQQSKSPTTIY</sequence>
<dbReference type="STRING" id="1231336.L248_1728"/>
<evidence type="ECO:0000313" key="1">
    <source>
        <dbReference type="EMBL" id="ERL63985.1"/>
    </source>
</evidence>
<dbReference type="HOGENOM" id="CLU_2167791_0_0_9"/>
<evidence type="ECO:0000313" key="2">
    <source>
        <dbReference type="Proteomes" id="UP000030647"/>
    </source>
</evidence>
<name>U4TKT3_9LACO</name>
<gene>
    <name evidence="1" type="ORF">L248_1728</name>
</gene>
<dbReference type="RefSeq" id="WP_022530734.1">
    <property type="nucleotide sequence ID" value="NZ_KI271607.1"/>
</dbReference>
<protein>
    <submittedName>
        <fullName evidence="1">Uncharacterized protein</fullName>
    </submittedName>
</protein>
<keyword evidence="2" id="KW-1185">Reference proteome</keyword>
<organism evidence="1 2">
    <name type="scientific">Schleiferilactobacillus shenzhenensis LY-73</name>
    <dbReference type="NCBI Taxonomy" id="1231336"/>
    <lineage>
        <taxon>Bacteria</taxon>
        <taxon>Bacillati</taxon>
        <taxon>Bacillota</taxon>
        <taxon>Bacilli</taxon>
        <taxon>Lactobacillales</taxon>
        <taxon>Lactobacillaceae</taxon>
        <taxon>Schleiferilactobacillus</taxon>
    </lineage>
</organism>
<proteinExistence type="predicted"/>
<dbReference type="EMBL" id="KI271607">
    <property type="protein sequence ID" value="ERL63985.1"/>
    <property type="molecule type" value="Genomic_DNA"/>
</dbReference>
<dbReference type="AlphaFoldDB" id="U4TKT3"/>
<reference evidence="2" key="1">
    <citation type="journal article" date="2013" name="Genome Announc.">
        <title>Whole-Genome Sequencing of Lactobacillus shenzhenensis Strain LY-73T.</title>
        <authorList>
            <person name="Lin Z."/>
            <person name="Liu Z."/>
            <person name="Yang R."/>
            <person name="Zou Y."/>
            <person name="Wan D."/>
            <person name="Chen J."/>
            <person name="Guo M."/>
            <person name="Zhao J."/>
            <person name="Fang C."/>
            <person name="Yang R."/>
            <person name="Liu F."/>
        </authorList>
    </citation>
    <scope>NUCLEOTIDE SEQUENCE [LARGE SCALE GENOMIC DNA]</scope>
    <source>
        <strain evidence="2">LY-73</strain>
    </source>
</reference>
<dbReference type="OrthoDB" id="9966998at2"/>
<dbReference type="Proteomes" id="UP000030647">
    <property type="component" value="Unassembled WGS sequence"/>
</dbReference>
<accession>U4TKT3</accession>